<evidence type="ECO:0000313" key="1">
    <source>
        <dbReference type="EMBL" id="KTB48133.1"/>
    </source>
</evidence>
<dbReference type="STRING" id="1217799.DEALK_09780"/>
<sequence>MVTERKNIFKRTRKRGKPVQVLGLKISVDIVLSIEQDVKYLCALYGPLSVSRSLGISRTALHYYKTGKRKPKLLISVAIQNWAKEERDNENKKSGQVR</sequence>
<dbReference type="EMBL" id="LFDV01000002">
    <property type="protein sequence ID" value="KTB48133.1"/>
    <property type="molecule type" value="Genomic_DNA"/>
</dbReference>
<gene>
    <name evidence="1" type="ORF">DEALK_09780</name>
</gene>
<keyword evidence="2" id="KW-1185">Reference proteome</keyword>
<dbReference type="AlphaFoldDB" id="A0A0W0GHX7"/>
<comment type="caution">
    <text evidence="1">The sequence shown here is derived from an EMBL/GenBank/DDBJ whole genome shotgun (WGS) entry which is preliminary data.</text>
</comment>
<organism evidence="1 2">
    <name type="scientific">Dehalogenimonas alkenigignens</name>
    <dbReference type="NCBI Taxonomy" id="1217799"/>
    <lineage>
        <taxon>Bacteria</taxon>
        <taxon>Bacillati</taxon>
        <taxon>Chloroflexota</taxon>
        <taxon>Dehalococcoidia</taxon>
        <taxon>Dehalococcoidales</taxon>
        <taxon>Dehalococcoidaceae</taxon>
        <taxon>Dehalogenimonas</taxon>
    </lineage>
</organism>
<proteinExistence type="predicted"/>
<name>A0A0W0GHX7_9CHLR</name>
<protein>
    <submittedName>
        <fullName evidence="1">Uncharacterized protein</fullName>
    </submittedName>
</protein>
<dbReference type="Proteomes" id="UP000053947">
    <property type="component" value="Unassembled WGS sequence"/>
</dbReference>
<accession>A0A0W0GHX7</accession>
<evidence type="ECO:0000313" key="2">
    <source>
        <dbReference type="Proteomes" id="UP000053947"/>
    </source>
</evidence>
<reference evidence="1 2" key="1">
    <citation type="submission" date="2015-06" db="EMBL/GenBank/DDBJ databases">
        <title>Genome sequence of the organohalide-respiring Dehalogenimonas alkenigignens type strain (IP3-3T).</title>
        <authorList>
            <person name="Key T.A."/>
            <person name="Richmond D.P."/>
            <person name="Bowman K.S."/>
            <person name="Cho Y.-J."/>
            <person name="Chun J."/>
            <person name="da Costa M.S."/>
            <person name="Rainey F.A."/>
            <person name="Moe W.M."/>
        </authorList>
    </citation>
    <scope>NUCLEOTIDE SEQUENCE [LARGE SCALE GENOMIC DNA]</scope>
    <source>
        <strain evidence="1 2">IP3-3</strain>
    </source>
</reference>